<evidence type="ECO:0000313" key="1">
    <source>
        <dbReference type="EMBL" id="CAB4125579.1"/>
    </source>
</evidence>
<protein>
    <submittedName>
        <fullName evidence="2">Uncharacterized protein</fullName>
    </submittedName>
</protein>
<name>A0A6J7WKE8_9CAUD</name>
<sequence length="85" mass="10179">MKKILYKSENFRLVSENVRNLNKVGKGKRYYTIEHLGWLPMEEEVRDMIDPKRSIGGKYATRWKFKDLAIAQKKWTMLMLKWGGE</sequence>
<reference evidence="2" key="1">
    <citation type="submission" date="2020-05" db="EMBL/GenBank/DDBJ databases">
        <authorList>
            <person name="Chiriac C."/>
            <person name="Salcher M."/>
            <person name="Ghai R."/>
            <person name="Kavagutti S V."/>
        </authorList>
    </citation>
    <scope>NUCLEOTIDE SEQUENCE</scope>
</reference>
<organism evidence="2">
    <name type="scientific">uncultured Caudovirales phage</name>
    <dbReference type="NCBI Taxonomy" id="2100421"/>
    <lineage>
        <taxon>Viruses</taxon>
        <taxon>Duplodnaviria</taxon>
        <taxon>Heunggongvirae</taxon>
        <taxon>Uroviricota</taxon>
        <taxon>Caudoviricetes</taxon>
        <taxon>Peduoviridae</taxon>
        <taxon>Maltschvirus</taxon>
        <taxon>Maltschvirus maltsch</taxon>
    </lineage>
</organism>
<evidence type="ECO:0000313" key="2">
    <source>
        <dbReference type="EMBL" id="CAB5208365.1"/>
    </source>
</evidence>
<gene>
    <name evidence="2" type="ORF">UFOVP181_3</name>
    <name evidence="1" type="ORF">UFOVP57_161</name>
</gene>
<dbReference type="EMBL" id="LR796187">
    <property type="protein sequence ID" value="CAB4125579.1"/>
    <property type="molecule type" value="Genomic_DNA"/>
</dbReference>
<dbReference type="EMBL" id="LR798231">
    <property type="protein sequence ID" value="CAB5208365.1"/>
    <property type="molecule type" value="Genomic_DNA"/>
</dbReference>
<proteinExistence type="predicted"/>
<accession>A0A6J7WKE8</accession>